<evidence type="ECO:0000313" key="1">
    <source>
        <dbReference type="EMBL" id="QHU07633.1"/>
    </source>
</evidence>
<dbReference type="EMBL" id="MN740685">
    <property type="protein sequence ID" value="QHU07633.1"/>
    <property type="molecule type" value="Genomic_DNA"/>
</dbReference>
<accession>A0A6C0JQF5</accession>
<dbReference type="InterPro" id="IPR027417">
    <property type="entry name" value="P-loop_NTPase"/>
</dbReference>
<name>A0A6C0JQF5_9ZZZZ</name>
<sequence>MKIKEFDIRNIQRSSSWIILGPPGSGKSTFIENLVYNNRNNYAICKVICSVPPPHKRYCQIFPPLFVHSEFNKQTEEAFIKERQVRMANSKNVSKYCIYILDDITMNKNSFNDNFFSDLFKKGSRHWCMMTLLVSQYALEFPPSIRSSATYIVIFKYTNMKDIKKLFENYAGVFGDEKLFVNAMEKLTGEHGCIIIHNNVSNDITDSVFYYKTEPIKEQWKFGCKQIWEVNDRKLDKKKKYGPFSDY</sequence>
<protein>
    <submittedName>
        <fullName evidence="1">Uncharacterized protein</fullName>
    </submittedName>
</protein>
<dbReference type="Pfam" id="PF04665">
    <property type="entry name" value="Pox_A32"/>
    <property type="match status" value="1"/>
</dbReference>
<dbReference type="InterPro" id="IPR006758">
    <property type="entry name" value="A32L"/>
</dbReference>
<dbReference type="SUPFAM" id="SSF52540">
    <property type="entry name" value="P-loop containing nucleoside triphosphate hydrolases"/>
    <property type="match status" value="1"/>
</dbReference>
<organism evidence="1">
    <name type="scientific">viral metagenome</name>
    <dbReference type="NCBI Taxonomy" id="1070528"/>
    <lineage>
        <taxon>unclassified sequences</taxon>
        <taxon>metagenomes</taxon>
        <taxon>organismal metagenomes</taxon>
    </lineage>
</organism>
<dbReference type="AlphaFoldDB" id="A0A6C0JQF5"/>
<dbReference type="Gene3D" id="3.40.50.300">
    <property type="entry name" value="P-loop containing nucleotide triphosphate hydrolases"/>
    <property type="match status" value="1"/>
</dbReference>
<proteinExistence type="predicted"/>
<reference evidence="1" key="1">
    <citation type="journal article" date="2020" name="Nature">
        <title>Giant virus diversity and host interactions through global metagenomics.</title>
        <authorList>
            <person name="Schulz F."/>
            <person name="Roux S."/>
            <person name="Paez-Espino D."/>
            <person name="Jungbluth S."/>
            <person name="Walsh D.A."/>
            <person name="Denef V.J."/>
            <person name="McMahon K.D."/>
            <person name="Konstantinidis K.T."/>
            <person name="Eloe-Fadrosh E.A."/>
            <person name="Kyrpides N.C."/>
            <person name="Woyke T."/>
        </authorList>
    </citation>
    <scope>NUCLEOTIDE SEQUENCE</scope>
    <source>
        <strain evidence="1">GVMAG-S-1041349-163</strain>
    </source>
</reference>